<keyword evidence="10" id="KW-1185">Reference proteome</keyword>
<gene>
    <name evidence="9" type="ORF">Pan44_20340</name>
</gene>
<feature type="transmembrane region" description="Helical" evidence="7">
    <location>
        <begin position="305"/>
        <end position="324"/>
    </location>
</feature>
<reference evidence="9 10" key="1">
    <citation type="submission" date="2019-02" db="EMBL/GenBank/DDBJ databases">
        <title>Deep-cultivation of Planctomycetes and their phenomic and genomic characterization uncovers novel biology.</title>
        <authorList>
            <person name="Wiegand S."/>
            <person name="Jogler M."/>
            <person name="Boedeker C."/>
            <person name="Pinto D."/>
            <person name="Vollmers J."/>
            <person name="Rivas-Marin E."/>
            <person name="Kohn T."/>
            <person name="Peeters S.H."/>
            <person name="Heuer A."/>
            <person name="Rast P."/>
            <person name="Oberbeckmann S."/>
            <person name="Bunk B."/>
            <person name="Jeske O."/>
            <person name="Meyerdierks A."/>
            <person name="Storesund J.E."/>
            <person name="Kallscheuer N."/>
            <person name="Luecker S."/>
            <person name="Lage O.M."/>
            <person name="Pohl T."/>
            <person name="Merkel B.J."/>
            <person name="Hornburger P."/>
            <person name="Mueller R.-W."/>
            <person name="Bruemmer F."/>
            <person name="Labrenz M."/>
            <person name="Spormann A.M."/>
            <person name="Op den Camp H."/>
            <person name="Overmann J."/>
            <person name="Amann R."/>
            <person name="Jetten M.S.M."/>
            <person name="Mascher T."/>
            <person name="Medema M.H."/>
            <person name="Devos D.P."/>
            <person name="Kaster A.-K."/>
            <person name="Ovreas L."/>
            <person name="Rohde M."/>
            <person name="Galperin M.Y."/>
            <person name="Jogler C."/>
        </authorList>
    </citation>
    <scope>NUCLEOTIDE SEQUENCE [LARGE SCALE GENOMIC DNA]</scope>
    <source>
        <strain evidence="9 10">Pan44</strain>
    </source>
</reference>
<feature type="transmembrane region" description="Helical" evidence="7">
    <location>
        <begin position="397"/>
        <end position="415"/>
    </location>
</feature>
<dbReference type="OrthoDB" id="9775268at2"/>
<sequence>MNLDEEHSRPVVAPSRLRNFGRALGSRNYRLFFAGQAVSLVGTWMTRMASSWLVFRLSGANANWLLGVVNFAGLAPTFFLGPVAGVFVDRWDRRQVLIATQVLSFVQSVALAIVAFLGEPAEATIWLIAGLNLFQGVINAFDMPARQALLVEMVEKREDLPNAIALNSSLVNGSRLVGPALSGMIIAAVGEAWCFVIDAVSYLGVIVALVAMRIAARPRLHVAASVGRHFVEGVRYAAGFPPIRALLLLIGVVSFATMPQSVLLPVFAAEVLHGGSNTLAFLSASMGLGAFGGALYLASRSTVLGLGKVIIAANLMLGAGLIGFSESTTAWISCVLLVLTGAGMMVQMAAANTLIQTLVDEDKRGRVMSFFGMAFQGTAPFGSLLGGWLAARFGPSAVVLGSGVVVLTAGGAFASQLRRLRRHARPIYVQRGILPDTAAGMNAASELPPVAPT</sequence>
<dbReference type="InterPro" id="IPR020846">
    <property type="entry name" value="MFS_dom"/>
</dbReference>
<feature type="transmembrane region" description="Helical" evidence="7">
    <location>
        <begin position="65"/>
        <end position="88"/>
    </location>
</feature>
<feature type="transmembrane region" description="Helical" evidence="7">
    <location>
        <begin position="95"/>
        <end position="117"/>
    </location>
</feature>
<dbReference type="RefSeq" id="WP_145029688.1">
    <property type="nucleotide sequence ID" value="NZ_CP036271.1"/>
</dbReference>
<feature type="transmembrane region" description="Helical" evidence="7">
    <location>
        <begin position="28"/>
        <end position="45"/>
    </location>
</feature>
<dbReference type="Gene3D" id="1.20.1250.20">
    <property type="entry name" value="MFS general substrate transporter like domains"/>
    <property type="match status" value="1"/>
</dbReference>
<comment type="subcellular location">
    <subcellularLocation>
        <location evidence="1">Cell membrane</location>
        <topology evidence="1">Multi-pass membrane protein</topology>
    </subcellularLocation>
</comment>
<dbReference type="PROSITE" id="PS50850">
    <property type="entry name" value="MFS"/>
    <property type="match status" value="1"/>
</dbReference>
<feature type="transmembrane region" description="Helical" evidence="7">
    <location>
        <begin position="236"/>
        <end position="258"/>
    </location>
</feature>
<dbReference type="EMBL" id="CP036271">
    <property type="protein sequence ID" value="QDT54007.1"/>
    <property type="molecule type" value="Genomic_DNA"/>
</dbReference>
<keyword evidence="5 7" id="KW-1133">Transmembrane helix</keyword>
<keyword evidence="4 7" id="KW-0812">Transmembrane</keyword>
<feature type="transmembrane region" description="Helical" evidence="7">
    <location>
        <begin position="278"/>
        <end position="298"/>
    </location>
</feature>
<feature type="transmembrane region" description="Helical" evidence="7">
    <location>
        <begin position="367"/>
        <end position="391"/>
    </location>
</feature>
<dbReference type="CDD" id="cd06173">
    <property type="entry name" value="MFS_MefA_like"/>
    <property type="match status" value="1"/>
</dbReference>
<evidence type="ECO:0000259" key="8">
    <source>
        <dbReference type="PROSITE" id="PS50850"/>
    </source>
</evidence>
<evidence type="ECO:0000256" key="7">
    <source>
        <dbReference type="SAM" id="Phobius"/>
    </source>
</evidence>
<keyword evidence="3" id="KW-1003">Cell membrane</keyword>
<dbReference type="GO" id="GO:0022857">
    <property type="term" value="F:transmembrane transporter activity"/>
    <property type="evidence" value="ECO:0007669"/>
    <property type="project" value="InterPro"/>
</dbReference>
<evidence type="ECO:0000256" key="5">
    <source>
        <dbReference type="ARBA" id="ARBA00022989"/>
    </source>
</evidence>
<evidence type="ECO:0000256" key="4">
    <source>
        <dbReference type="ARBA" id="ARBA00022692"/>
    </source>
</evidence>
<evidence type="ECO:0000313" key="9">
    <source>
        <dbReference type="EMBL" id="QDT54007.1"/>
    </source>
</evidence>
<evidence type="ECO:0000313" key="10">
    <source>
        <dbReference type="Proteomes" id="UP000315700"/>
    </source>
</evidence>
<keyword evidence="2" id="KW-0813">Transport</keyword>
<dbReference type="PANTHER" id="PTHR23513">
    <property type="entry name" value="INTEGRAL MEMBRANE EFFLUX PROTEIN-RELATED"/>
    <property type="match status" value="1"/>
</dbReference>
<feature type="domain" description="Major facilitator superfamily (MFS) profile" evidence="8">
    <location>
        <begin position="240"/>
        <end position="453"/>
    </location>
</feature>
<accession>A0A517SD17</accession>
<feature type="transmembrane region" description="Helical" evidence="7">
    <location>
        <begin position="330"/>
        <end position="355"/>
    </location>
</feature>
<dbReference type="AlphaFoldDB" id="A0A517SD17"/>
<evidence type="ECO:0000256" key="6">
    <source>
        <dbReference type="ARBA" id="ARBA00023136"/>
    </source>
</evidence>
<evidence type="ECO:0000256" key="3">
    <source>
        <dbReference type="ARBA" id="ARBA00022475"/>
    </source>
</evidence>
<dbReference type="GO" id="GO:0005886">
    <property type="term" value="C:plasma membrane"/>
    <property type="evidence" value="ECO:0007669"/>
    <property type="project" value="UniProtKB-SubCell"/>
</dbReference>
<dbReference type="Proteomes" id="UP000315700">
    <property type="component" value="Chromosome"/>
</dbReference>
<dbReference type="KEGG" id="ccos:Pan44_20340"/>
<keyword evidence="6 7" id="KW-0472">Membrane</keyword>
<evidence type="ECO:0000256" key="2">
    <source>
        <dbReference type="ARBA" id="ARBA00022448"/>
    </source>
</evidence>
<organism evidence="9 10">
    <name type="scientific">Caulifigura coniformis</name>
    <dbReference type="NCBI Taxonomy" id="2527983"/>
    <lineage>
        <taxon>Bacteria</taxon>
        <taxon>Pseudomonadati</taxon>
        <taxon>Planctomycetota</taxon>
        <taxon>Planctomycetia</taxon>
        <taxon>Planctomycetales</taxon>
        <taxon>Planctomycetaceae</taxon>
        <taxon>Caulifigura</taxon>
    </lineage>
</organism>
<evidence type="ECO:0000256" key="1">
    <source>
        <dbReference type="ARBA" id="ARBA00004651"/>
    </source>
</evidence>
<proteinExistence type="predicted"/>
<feature type="transmembrane region" description="Helical" evidence="7">
    <location>
        <begin position="199"/>
        <end position="216"/>
    </location>
</feature>
<dbReference type="InterPro" id="IPR010290">
    <property type="entry name" value="TM_effector"/>
</dbReference>
<protein>
    <submittedName>
        <fullName evidence="9">Enterobactin exporter EntS</fullName>
    </submittedName>
</protein>
<dbReference type="InterPro" id="IPR036259">
    <property type="entry name" value="MFS_trans_sf"/>
</dbReference>
<name>A0A517SD17_9PLAN</name>
<dbReference type="InParanoid" id="A0A517SD17"/>
<dbReference type="PANTHER" id="PTHR23513:SF11">
    <property type="entry name" value="STAPHYLOFERRIN A TRANSPORTER"/>
    <property type="match status" value="1"/>
</dbReference>
<dbReference type="Pfam" id="PF05977">
    <property type="entry name" value="MFS_3"/>
    <property type="match status" value="1"/>
</dbReference>
<dbReference type="SUPFAM" id="SSF103473">
    <property type="entry name" value="MFS general substrate transporter"/>
    <property type="match status" value="1"/>
</dbReference>